<dbReference type="AlphaFoldDB" id="A0A348WNX8"/>
<comment type="caution">
    <text evidence="2">The sequence shown here is derived from an EMBL/GenBank/DDBJ whole genome shotgun (WGS) entry which is preliminary data.</text>
</comment>
<protein>
    <submittedName>
        <fullName evidence="2">Peptidase M23</fullName>
    </submittedName>
</protein>
<reference evidence="2 3" key="1">
    <citation type="journal article" date="2018" name="Nat. Biotechnol.">
        <title>A standardized bacterial taxonomy based on genome phylogeny substantially revises the tree of life.</title>
        <authorList>
            <person name="Parks D.H."/>
            <person name="Chuvochina M."/>
            <person name="Waite D.W."/>
            <person name="Rinke C."/>
            <person name="Skarshewski A."/>
            <person name="Chaumeil P.A."/>
            <person name="Hugenholtz P."/>
        </authorList>
    </citation>
    <scope>NUCLEOTIDE SEQUENCE [LARGE SCALE GENOMIC DNA]</scope>
    <source>
        <strain evidence="2">UBA9360</strain>
    </source>
</reference>
<dbReference type="Proteomes" id="UP000262878">
    <property type="component" value="Unassembled WGS sequence"/>
</dbReference>
<evidence type="ECO:0000256" key="1">
    <source>
        <dbReference type="SAM" id="SignalP"/>
    </source>
</evidence>
<keyword evidence="1" id="KW-0732">Signal</keyword>
<accession>A0A348WNX8</accession>
<name>A0A348WNX8_9GAMM</name>
<organism evidence="2 3">
    <name type="scientific">Idiomarina baltica</name>
    <dbReference type="NCBI Taxonomy" id="190892"/>
    <lineage>
        <taxon>Bacteria</taxon>
        <taxon>Pseudomonadati</taxon>
        <taxon>Pseudomonadota</taxon>
        <taxon>Gammaproteobacteria</taxon>
        <taxon>Alteromonadales</taxon>
        <taxon>Idiomarinaceae</taxon>
        <taxon>Idiomarina</taxon>
    </lineage>
</organism>
<gene>
    <name evidence="2" type="ORF">DCR58_05560</name>
</gene>
<sequence length="54" mass="6051">MLKAFVWSLFLAITLLAADVSAQQPTEQTKAEKQAELKAIQAEIESRLEAFESR</sequence>
<feature type="chain" id="PRO_5016989113" evidence="1">
    <location>
        <begin position="18"/>
        <end position="54"/>
    </location>
</feature>
<dbReference type="EMBL" id="DMUP01000127">
    <property type="protein sequence ID" value="HAR56240.1"/>
    <property type="molecule type" value="Genomic_DNA"/>
</dbReference>
<evidence type="ECO:0000313" key="3">
    <source>
        <dbReference type="Proteomes" id="UP000262878"/>
    </source>
</evidence>
<feature type="non-terminal residue" evidence="2">
    <location>
        <position position="54"/>
    </location>
</feature>
<feature type="signal peptide" evidence="1">
    <location>
        <begin position="1"/>
        <end position="17"/>
    </location>
</feature>
<dbReference type="STRING" id="314276.OS145_02330"/>
<evidence type="ECO:0000313" key="2">
    <source>
        <dbReference type="EMBL" id="HAR56240.1"/>
    </source>
</evidence>
<proteinExistence type="predicted"/>